<protein>
    <submittedName>
        <fullName evidence="3">3D (Asp-Asp-Asp) domain-containing protein</fullName>
    </submittedName>
</protein>
<organism evidence="3 4">
    <name type="scientific">Carnobacterium viridans</name>
    <dbReference type="NCBI Taxonomy" id="174587"/>
    <lineage>
        <taxon>Bacteria</taxon>
        <taxon>Bacillati</taxon>
        <taxon>Bacillota</taxon>
        <taxon>Bacilli</taxon>
        <taxon>Lactobacillales</taxon>
        <taxon>Carnobacteriaceae</taxon>
        <taxon>Carnobacterium</taxon>
    </lineage>
</organism>
<dbReference type="GO" id="GO:0019867">
    <property type="term" value="C:outer membrane"/>
    <property type="evidence" value="ECO:0007669"/>
    <property type="project" value="InterPro"/>
</dbReference>
<reference evidence="4" key="1">
    <citation type="submission" date="2016-10" db="EMBL/GenBank/DDBJ databases">
        <authorList>
            <person name="Varghese N."/>
            <person name="Submissions S."/>
        </authorList>
    </citation>
    <scope>NUCLEOTIDE SEQUENCE [LARGE SCALE GENOMIC DNA]</scope>
    <source>
        <strain evidence="4">MPL-11</strain>
    </source>
</reference>
<accession>A0A1H1A2U0</accession>
<evidence type="ECO:0000313" key="3">
    <source>
        <dbReference type="EMBL" id="SDQ33948.1"/>
    </source>
</evidence>
<sequence>MEHRRSESTVTFFYIKQGKLYLTNKGDQKKMKNFKSKLFVASATLALTGVIAVSNPTEASAAEYTSSTWEARSVSEIKQDLKSTEDGSTQYTIQWGDTLSSVALATNLSINDLVDVNDINNANTIYSGNTISLSADQSTVTIETPEETKSYNVSTPDVVEVEPAEEAPVVEEQAPAVETAPVVEEQAPAAETAQSGKTVTVEATAYSTNQPELSDTTATGINLNENPNVIAVDPSVIPLGSTVYIPGQGTFIAGDTGSAIKGNRIDVHMTDLNQALAFGRQTMEVQILN</sequence>
<feature type="domain" description="LysM" evidence="2">
    <location>
        <begin position="89"/>
        <end position="133"/>
    </location>
</feature>
<dbReference type="Pfam" id="PF06725">
    <property type="entry name" value="3D"/>
    <property type="match status" value="1"/>
</dbReference>
<dbReference type="InterPro" id="IPR018392">
    <property type="entry name" value="LysM"/>
</dbReference>
<dbReference type="SMART" id="SM00257">
    <property type="entry name" value="LysM"/>
    <property type="match status" value="1"/>
</dbReference>
<dbReference type="Proteomes" id="UP000199481">
    <property type="component" value="Unassembled WGS sequence"/>
</dbReference>
<dbReference type="SUPFAM" id="SSF54106">
    <property type="entry name" value="LysM domain"/>
    <property type="match status" value="1"/>
</dbReference>
<keyword evidence="1" id="KW-0732">Signal</keyword>
<gene>
    <name evidence="3" type="ORF">SAMN04487752_1868</name>
</gene>
<evidence type="ECO:0000256" key="1">
    <source>
        <dbReference type="ARBA" id="ARBA00022729"/>
    </source>
</evidence>
<keyword evidence="4" id="KW-1185">Reference proteome</keyword>
<dbReference type="PANTHER" id="PTHR39160:SF4">
    <property type="entry name" value="RESUSCITATION-PROMOTING FACTOR RPFB"/>
    <property type="match status" value="1"/>
</dbReference>
<dbReference type="Gene3D" id="2.40.40.10">
    <property type="entry name" value="RlpA-like domain"/>
    <property type="match status" value="1"/>
</dbReference>
<dbReference type="CDD" id="cd22786">
    <property type="entry name" value="DPBB_YuiC-like"/>
    <property type="match status" value="1"/>
</dbReference>
<dbReference type="AlphaFoldDB" id="A0A1H1A2U0"/>
<dbReference type="InterPro" id="IPR051933">
    <property type="entry name" value="Resuscitation_pf_RpfB"/>
</dbReference>
<dbReference type="InterPro" id="IPR036908">
    <property type="entry name" value="RlpA-like_sf"/>
</dbReference>
<dbReference type="Pfam" id="PF01476">
    <property type="entry name" value="LysM"/>
    <property type="match status" value="1"/>
</dbReference>
<dbReference type="CDD" id="cd00118">
    <property type="entry name" value="LysM"/>
    <property type="match status" value="1"/>
</dbReference>
<evidence type="ECO:0000259" key="2">
    <source>
        <dbReference type="PROSITE" id="PS51782"/>
    </source>
</evidence>
<dbReference type="EMBL" id="FNJW01000008">
    <property type="protein sequence ID" value="SDQ33948.1"/>
    <property type="molecule type" value="Genomic_DNA"/>
</dbReference>
<dbReference type="InterPro" id="IPR010611">
    <property type="entry name" value="3D_dom"/>
</dbReference>
<dbReference type="PROSITE" id="PS51782">
    <property type="entry name" value="LYSM"/>
    <property type="match status" value="1"/>
</dbReference>
<dbReference type="PANTHER" id="PTHR39160">
    <property type="entry name" value="CELL WALL-BINDING PROTEIN YOCH"/>
    <property type="match status" value="1"/>
</dbReference>
<dbReference type="GO" id="GO:0004553">
    <property type="term" value="F:hydrolase activity, hydrolyzing O-glycosyl compounds"/>
    <property type="evidence" value="ECO:0007669"/>
    <property type="project" value="InterPro"/>
</dbReference>
<dbReference type="InterPro" id="IPR036779">
    <property type="entry name" value="LysM_dom_sf"/>
</dbReference>
<proteinExistence type="predicted"/>
<dbReference type="GO" id="GO:0009254">
    <property type="term" value="P:peptidoglycan turnover"/>
    <property type="evidence" value="ECO:0007669"/>
    <property type="project" value="InterPro"/>
</dbReference>
<dbReference type="Gene3D" id="3.10.350.10">
    <property type="entry name" value="LysM domain"/>
    <property type="match status" value="1"/>
</dbReference>
<evidence type="ECO:0000313" key="4">
    <source>
        <dbReference type="Proteomes" id="UP000199481"/>
    </source>
</evidence>
<name>A0A1H1A2U0_9LACT</name>
<dbReference type="SUPFAM" id="SSF50685">
    <property type="entry name" value="Barwin-like endoglucanases"/>
    <property type="match status" value="1"/>
</dbReference>